<dbReference type="Pfam" id="PF13166">
    <property type="entry name" value="AAA_13"/>
    <property type="match status" value="1"/>
</dbReference>
<comment type="caution">
    <text evidence="2">The sequence shown here is derived from an EMBL/GenBank/DDBJ whole genome shotgun (WGS) entry which is preliminary data.</text>
</comment>
<dbReference type="AlphaFoldDB" id="A0A318QHF2"/>
<name>A0A318QHF2_9PROT</name>
<dbReference type="InterPro" id="IPR027417">
    <property type="entry name" value="P-loop_NTPase"/>
</dbReference>
<feature type="domain" description="Protein CR006 P-loop" evidence="1">
    <location>
        <begin position="170"/>
        <end position="686"/>
    </location>
</feature>
<dbReference type="OrthoDB" id="9789562at2"/>
<protein>
    <recommendedName>
        <fullName evidence="1">Protein CR006 P-loop domain-containing protein</fullName>
    </recommendedName>
</protein>
<proteinExistence type="predicted"/>
<dbReference type="RefSeq" id="WP_110507686.1">
    <property type="nucleotide sequence ID" value="NZ_NKTX01000084.1"/>
</dbReference>
<organism evidence="2 3">
    <name type="scientific">Komagataeibacter oboediens</name>
    <dbReference type="NCBI Taxonomy" id="65958"/>
    <lineage>
        <taxon>Bacteria</taxon>
        <taxon>Pseudomonadati</taxon>
        <taxon>Pseudomonadota</taxon>
        <taxon>Alphaproteobacteria</taxon>
        <taxon>Acetobacterales</taxon>
        <taxon>Acetobacteraceae</taxon>
        <taxon>Komagataeibacter</taxon>
    </lineage>
</organism>
<dbReference type="EMBL" id="NKTX01000084">
    <property type="protein sequence ID" value="PYD79016.1"/>
    <property type="molecule type" value="Genomic_DNA"/>
</dbReference>
<dbReference type="Gene3D" id="3.40.50.300">
    <property type="entry name" value="P-loop containing nucleotide triphosphate hydrolases"/>
    <property type="match status" value="1"/>
</dbReference>
<dbReference type="Proteomes" id="UP000247417">
    <property type="component" value="Unassembled WGS sequence"/>
</dbReference>
<dbReference type="InterPro" id="IPR026866">
    <property type="entry name" value="CR006_AAA"/>
</dbReference>
<accession>A0A318QHF2</accession>
<dbReference type="PANTHER" id="PTHR32182">
    <property type="entry name" value="DNA REPLICATION AND REPAIR PROTEIN RECF"/>
    <property type="match status" value="1"/>
</dbReference>
<reference evidence="2 3" key="1">
    <citation type="submission" date="2017-07" db="EMBL/GenBank/DDBJ databases">
        <title>A draft genome sequence of Komagataeibacter oboediens LMG 18849.</title>
        <authorList>
            <person name="Skraban J."/>
            <person name="Cleenwerck I."/>
            <person name="Vandamme P."/>
            <person name="Trcek J."/>
        </authorList>
    </citation>
    <scope>NUCLEOTIDE SEQUENCE [LARGE SCALE GENOMIC DNA]</scope>
    <source>
        <strain evidence="2 3">LMG 18849</strain>
    </source>
</reference>
<dbReference type="SUPFAM" id="SSF52540">
    <property type="entry name" value="P-loop containing nucleoside triphosphate hydrolases"/>
    <property type="match status" value="1"/>
</dbReference>
<sequence length="752" mass="82358">MFLKKITTIKNVGRYKAARISGGEYGRFTLIYGGNGRGKTTLCAVLRSLQRNEPKLIQRRKTFLATSEPEIGLLLDSGSVRFSGGAWTAAQPGIHIFDQQFVTDNIHGGDQIDVEHRRNFYRIVVGPIGVALAEKVDRLDADATMKQSEIKSEKKALEQHLPAGMKLEAFLKLAADANIDDKIDKATKALRAINNGATIASRNTLKVLALPTLPDGFLDLLAKGVDGIAADSAERVQQQLAQHNFRNGGETWLSQGLSHVVSDHCPFCATSLDGNNLIDAYRGYFSDAYTAHKAAITDMSTALDRALSSTTALKVEQSFMQVSTDAEFWKAYCDHGYIGSGSAKRISGEVEALFDAAKALLAAKEAAPLEPIKSSIAFIEAQATWSATIVELGANLATFAEANRRIQAVKDANAVANKANAEATLANLQAVKTRHSAPVLGLASNYTTLLNEKMALVTAKDTKKAELDNYDQQILGAYEADINQFLTSFGASFRLAQCGKSYVGKVPQSTYCLRFDTSDIDVTRANADNPSFDTTMSAGDKNTFALAFFLSQLKRDPDIANKIVVFDDPFTSLDDFRRAMTAREIVRTGEPGKAAQVILLSHDKFFLDAVRGMIHGATCTPLQISASAGGSSIEPWDIEREVKEGYLHDHMRLQDFAEGRSGDARDMRTVMRPLLEKYIRYRFPNQILEGKWLGEMLAIIRADTAHPLTPQYGDLDDINNYTAPFHHDPNTTFVEDEVRTYAQRTIAIVGGC</sequence>
<dbReference type="PANTHER" id="PTHR32182:SF0">
    <property type="entry name" value="DNA REPLICATION AND REPAIR PROTEIN RECF"/>
    <property type="match status" value="1"/>
</dbReference>
<evidence type="ECO:0000313" key="2">
    <source>
        <dbReference type="EMBL" id="PYD79016.1"/>
    </source>
</evidence>
<gene>
    <name evidence="2" type="ORF">CFR80_15765</name>
</gene>
<dbReference type="GO" id="GO:0006302">
    <property type="term" value="P:double-strand break repair"/>
    <property type="evidence" value="ECO:0007669"/>
    <property type="project" value="TreeGrafter"/>
</dbReference>
<dbReference type="GO" id="GO:0000731">
    <property type="term" value="P:DNA synthesis involved in DNA repair"/>
    <property type="evidence" value="ECO:0007669"/>
    <property type="project" value="TreeGrafter"/>
</dbReference>
<evidence type="ECO:0000313" key="3">
    <source>
        <dbReference type="Proteomes" id="UP000247417"/>
    </source>
</evidence>
<evidence type="ECO:0000259" key="1">
    <source>
        <dbReference type="Pfam" id="PF13166"/>
    </source>
</evidence>